<feature type="domain" description="CusB-like beta-barrel" evidence="6">
    <location>
        <begin position="271"/>
        <end position="311"/>
    </location>
</feature>
<sequence>MEKDILVQESTESKALVKRIVAVALVLVAAALLFGLFNAGRVSGETDTGLVQGSVKMTEIDLNSMLDGYIDEVLVSEGDHVVKDQVLLRLEADIVQAKVWEAEAALGQAKAGLAQAEAARSAAQAVLNKAKNGARSEDVTQAKAQYDYAAKSYARMKNLLADGAISQNTFDEVEAKYLAAEAVYNEALAGARGEDIDAAAAQLQQANGAVEQYQAAIKQAEAAVAEASSYLEHTEIKAPSDGTMTAVNVEAGELVSTGMALASLRADDAAWLEVNVPETMLGVISEGQNVEFTLPAYEGQTFRGYVSNVNKNPDFATKKATNENGAFDVLSYCVKIQPDDMEEQLYAGMTVLVNFNAGDEQ</sequence>
<dbReference type="Proteomes" id="UP000824124">
    <property type="component" value="Unassembled WGS sequence"/>
</dbReference>
<dbReference type="InterPro" id="IPR058625">
    <property type="entry name" value="MdtA-like_BSH"/>
</dbReference>
<feature type="domain" description="Multidrug resistance protein MdtA-like barrel-sandwich hybrid" evidence="5">
    <location>
        <begin position="60"/>
        <end position="261"/>
    </location>
</feature>
<keyword evidence="4" id="KW-0472">Membrane</keyword>
<protein>
    <submittedName>
        <fullName evidence="7">HlyD family secretion protein</fullName>
    </submittedName>
</protein>
<dbReference type="SUPFAM" id="SSF111369">
    <property type="entry name" value="HlyD-like secretion proteins"/>
    <property type="match status" value="3"/>
</dbReference>
<keyword evidence="2 3" id="KW-0175">Coiled coil</keyword>
<accession>A0A9D1HN14</accession>
<dbReference type="InterPro" id="IPR030190">
    <property type="entry name" value="MacA_alpha-hairpin_sf"/>
</dbReference>
<dbReference type="InterPro" id="IPR058792">
    <property type="entry name" value="Beta-barrel_RND_2"/>
</dbReference>
<dbReference type="EMBL" id="DVMH01000033">
    <property type="protein sequence ID" value="HIU10928.1"/>
    <property type="molecule type" value="Genomic_DNA"/>
</dbReference>
<organism evidence="7 8">
    <name type="scientific">Candidatus Avidehalobacter gallistercoris</name>
    <dbReference type="NCBI Taxonomy" id="2840694"/>
    <lineage>
        <taxon>Bacteria</taxon>
        <taxon>Bacillati</taxon>
        <taxon>Bacillota</taxon>
        <taxon>Clostridia</taxon>
        <taxon>Eubacteriales</taxon>
        <taxon>Peptococcaceae</taxon>
        <taxon>Peptococcaceae incertae sedis</taxon>
        <taxon>Candidatus Avidehalobacter</taxon>
    </lineage>
</organism>
<reference evidence="7" key="2">
    <citation type="journal article" date="2021" name="PeerJ">
        <title>Extensive microbial diversity within the chicken gut microbiome revealed by metagenomics and culture.</title>
        <authorList>
            <person name="Gilroy R."/>
            <person name="Ravi A."/>
            <person name="Getino M."/>
            <person name="Pursley I."/>
            <person name="Horton D.L."/>
            <person name="Alikhan N.F."/>
            <person name="Baker D."/>
            <person name="Gharbi K."/>
            <person name="Hall N."/>
            <person name="Watson M."/>
            <person name="Adriaenssens E.M."/>
            <person name="Foster-Nyarko E."/>
            <person name="Jarju S."/>
            <person name="Secka A."/>
            <person name="Antonio M."/>
            <person name="Oren A."/>
            <person name="Chaudhuri R.R."/>
            <person name="La Ragione R."/>
            <person name="Hildebrand F."/>
            <person name="Pallen M.J."/>
        </authorList>
    </citation>
    <scope>NUCLEOTIDE SEQUENCE</scope>
    <source>
        <strain evidence="7">2830</strain>
    </source>
</reference>
<keyword evidence="4" id="KW-1133">Transmembrane helix</keyword>
<gene>
    <name evidence="7" type="ORF">IAB00_06800</name>
</gene>
<evidence type="ECO:0000313" key="8">
    <source>
        <dbReference type="Proteomes" id="UP000824124"/>
    </source>
</evidence>
<reference evidence="7" key="1">
    <citation type="submission" date="2020-10" db="EMBL/GenBank/DDBJ databases">
        <authorList>
            <person name="Gilroy R."/>
        </authorList>
    </citation>
    <scope>NUCLEOTIDE SEQUENCE</scope>
    <source>
        <strain evidence="7">2830</strain>
    </source>
</reference>
<dbReference type="GO" id="GO:1990961">
    <property type="term" value="P:xenobiotic detoxification by transmembrane export across the plasma membrane"/>
    <property type="evidence" value="ECO:0007669"/>
    <property type="project" value="InterPro"/>
</dbReference>
<evidence type="ECO:0000256" key="2">
    <source>
        <dbReference type="ARBA" id="ARBA00023054"/>
    </source>
</evidence>
<name>A0A9D1HN14_9FIRM</name>
<dbReference type="GO" id="GO:0030313">
    <property type="term" value="C:cell envelope"/>
    <property type="evidence" value="ECO:0007669"/>
    <property type="project" value="UniProtKB-SubCell"/>
</dbReference>
<evidence type="ECO:0000313" key="7">
    <source>
        <dbReference type="EMBL" id="HIU10928.1"/>
    </source>
</evidence>
<dbReference type="AlphaFoldDB" id="A0A9D1HN14"/>
<feature type="transmembrane region" description="Helical" evidence="4">
    <location>
        <begin position="20"/>
        <end position="37"/>
    </location>
</feature>
<dbReference type="PANTHER" id="PTHR32347">
    <property type="entry name" value="EFFLUX SYSTEM COMPONENT YKNX-RELATED"/>
    <property type="match status" value="1"/>
</dbReference>
<comment type="caution">
    <text evidence="7">The sequence shown here is derived from an EMBL/GenBank/DDBJ whole genome shotgun (WGS) entry which is preliminary data.</text>
</comment>
<proteinExistence type="predicted"/>
<dbReference type="PRINTS" id="PR01490">
    <property type="entry name" value="RTXTOXIND"/>
</dbReference>
<dbReference type="Gene3D" id="2.40.50.100">
    <property type="match status" value="2"/>
</dbReference>
<evidence type="ECO:0000256" key="3">
    <source>
        <dbReference type="SAM" id="Coils"/>
    </source>
</evidence>
<evidence type="ECO:0000259" key="5">
    <source>
        <dbReference type="Pfam" id="PF25917"/>
    </source>
</evidence>
<dbReference type="InterPro" id="IPR050465">
    <property type="entry name" value="UPF0194_transport"/>
</dbReference>
<dbReference type="GO" id="GO:1990195">
    <property type="term" value="C:macrolide transmembrane transporter complex"/>
    <property type="evidence" value="ECO:0007669"/>
    <property type="project" value="InterPro"/>
</dbReference>
<dbReference type="Gene3D" id="2.40.30.170">
    <property type="match status" value="1"/>
</dbReference>
<dbReference type="Pfam" id="PF25954">
    <property type="entry name" value="Beta-barrel_RND_2"/>
    <property type="match status" value="1"/>
</dbReference>
<dbReference type="Gene3D" id="1.10.287.470">
    <property type="entry name" value="Helix hairpin bin"/>
    <property type="match status" value="1"/>
</dbReference>
<keyword evidence="4" id="KW-0812">Transmembrane</keyword>
<dbReference type="PANTHER" id="PTHR32347:SF23">
    <property type="entry name" value="BLL5650 PROTEIN"/>
    <property type="match status" value="1"/>
</dbReference>
<dbReference type="GO" id="GO:0019898">
    <property type="term" value="C:extrinsic component of membrane"/>
    <property type="evidence" value="ECO:0007669"/>
    <property type="project" value="InterPro"/>
</dbReference>
<comment type="subcellular location">
    <subcellularLocation>
        <location evidence="1">Cell envelope</location>
    </subcellularLocation>
</comment>
<evidence type="ECO:0000256" key="1">
    <source>
        <dbReference type="ARBA" id="ARBA00004196"/>
    </source>
</evidence>
<feature type="coiled-coil region" evidence="3">
    <location>
        <begin position="196"/>
        <end position="230"/>
    </location>
</feature>
<dbReference type="Gene3D" id="6.10.140.1990">
    <property type="match status" value="1"/>
</dbReference>
<dbReference type="Pfam" id="PF25917">
    <property type="entry name" value="BSH_RND"/>
    <property type="match status" value="1"/>
</dbReference>
<evidence type="ECO:0000256" key="4">
    <source>
        <dbReference type="SAM" id="Phobius"/>
    </source>
</evidence>
<evidence type="ECO:0000259" key="6">
    <source>
        <dbReference type="Pfam" id="PF25954"/>
    </source>
</evidence>